<protein>
    <submittedName>
        <fullName evidence="2">Uncharacterized protein</fullName>
    </submittedName>
</protein>
<evidence type="ECO:0000256" key="1">
    <source>
        <dbReference type="SAM" id="Phobius"/>
    </source>
</evidence>
<organism evidence="2 3">
    <name type="scientific">Lentinula raphanica</name>
    <dbReference type="NCBI Taxonomy" id="153919"/>
    <lineage>
        <taxon>Eukaryota</taxon>
        <taxon>Fungi</taxon>
        <taxon>Dikarya</taxon>
        <taxon>Basidiomycota</taxon>
        <taxon>Agaricomycotina</taxon>
        <taxon>Agaricomycetes</taxon>
        <taxon>Agaricomycetidae</taxon>
        <taxon>Agaricales</taxon>
        <taxon>Marasmiineae</taxon>
        <taxon>Omphalotaceae</taxon>
        <taxon>Lentinula</taxon>
    </lineage>
</organism>
<evidence type="ECO:0000313" key="2">
    <source>
        <dbReference type="EMBL" id="KAJ3841125.1"/>
    </source>
</evidence>
<comment type="caution">
    <text evidence="2">The sequence shown here is derived from an EMBL/GenBank/DDBJ whole genome shotgun (WGS) entry which is preliminary data.</text>
</comment>
<dbReference type="Proteomes" id="UP001163846">
    <property type="component" value="Unassembled WGS sequence"/>
</dbReference>
<feature type="transmembrane region" description="Helical" evidence="1">
    <location>
        <begin position="60"/>
        <end position="79"/>
    </location>
</feature>
<sequence>MTMQSPAVTSLALRPSSILKASITRSKIPPESPRAGLLCISQPTRTTSFLKRLHSAMTRFAHLGALLVLAVSSFGVLAAPTSTMSHSSEVQVLETSDGPVVEVGDQLPVPGMVNVLEPRGFSSRVPFTKAYNIRKEQDKFNELRKEFEALRGKSIAQCPITYADHLMLSLMECLRAYQSSGSTRAWLHPSPQANSIAEPWRRIADEFRTISEAIERLYGFRNQLPEYQQFHAEVKDQMKEAEEIVRLIEATPTVSV</sequence>
<keyword evidence="1" id="KW-0472">Membrane</keyword>
<dbReference type="EMBL" id="MU806051">
    <property type="protein sequence ID" value="KAJ3841125.1"/>
    <property type="molecule type" value="Genomic_DNA"/>
</dbReference>
<keyword evidence="1" id="KW-1133">Transmembrane helix</keyword>
<keyword evidence="1" id="KW-0812">Transmembrane</keyword>
<evidence type="ECO:0000313" key="3">
    <source>
        <dbReference type="Proteomes" id="UP001163846"/>
    </source>
</evidence>
<keyword evidence="3" id="KW-1185">Reference proteome</keyword>
<proteinExistence type="predicted"/>
<gene>
    <name evidence="2" type="ORF">F5878DRAFT_32102</name>
</gene>
<name>A0AA38UH89_9AGAR</name>
<dbReference type="AlphaFoldDB" id="A0AA38UH89"/>
<reference evidence="2" key="1">
    <citation type="submission" date="2022-08" db="EMBL/GenBank/DDBJ databases">
        <authorList>
            <consortium name="DOE Joint Genome Institute"/>
            <person name="Min B."/>
            <person name="Riley R."/>
            <person name="Sierra-Patev S."/>
            <person name="Naranjo-Ortiz M."/>
            <person name="Looney B."/>
            <person name="Konkel Z."/>
            <person name="Slot J.C."/>
            <person name="Sakamoto Y."/>
            <person name="Steenwyk J.L."/>
            <person name="Rokas A."/>
            <person name="Carro J."/>
            <person name="Camarero S."/>
            <person name="Ferreira P."/>
            <person name="Molpeceres G."/>
            <person name="Ruiz-Duenas F.J."/>
            <person name="Serrano A."/>
            <person name="Henrissat B."/>
            <person name="Drula E."/>
            <person name="Hughes K.W."/>
            <person name="Mata J.L."/>
            <person name="Ishikawa N.K."/>
            <person name="Vargas-Isla R."/>
            <person name="Ushijima S."/>
            <person name="Smith C.A."/>
            <person name="Ahrendt S."/>
            <person name="Andreopoulos W."/>
            <person name="He G."/>
            <person name="Labutti K."/>
            <person name="Lipzen A."/>
            <person name="Ng V."/>
            <person name="Sandor L."/>
            <person name="Barry K."/>
            <person name="Martinez A.T."/>
            <person name="Xiao Y."/>
            <person name="Gibbons J.G."/>
            <person name="Terashima K."/>
            <person name="Hibbett D.S."/>
            <person name="Grigoriev I.V."/>
        </authorList>
    </citation>
    <scope>NUCLEOTIDE SEQUENCE</scope>
    <source>
        <strain evidence="2">TFB9207</strain>
    </source>
</reference>
<accession>A0AA38UH89</accession>